<feature type="transmembrane region" description="Helical" evidence="1">
    <location>
        <begin position="111"/>
        <end position="130"/>
    </location>
</feature>
<keyword evidence="1" id="KW-0812">Transmembrane</keyword>
<accession>A0A0G9H879</accession>
<keyword evidence="1" id="KW-1133">Transmembrane helix</keyword>
<proteinExistence type="predicted"/>
<dbReference type="EMBL" id="JPLA01000024">
    <property type="protein sequence ID" value="KLD63912.1"/>
    <property type="molecule type" value="Genomic_DNA"/>
</dbReference>
<feature type="transmembrane region" description="Helical" evidence="1">
    <location>
        <begin position="84"/>
        <end position="105"/>
    </location>
</feature>
<dbReference type="Proteomes" id="UP000035481">
    <property type="component" value="Unassembled WGS sequence"/>
</dbReference>
<evidence type="ECO:0000313" key="3">
    <source>
        <dbReference type="Proteomes" id="UP000035481"/>
    </source>
</evidence>
<dbReference type="OrthoDB" id="9790409at2"/>
<dbReference type="PATRIC" id="fig|1440762.4.peg.1464"/>
<feature type="transmembrane region" description="Helical" evidence="1">
    <location>
        <begin position="44"/>
        <end position="63"/>
    </location>
</feature>
<comment type="caution">
    <text evidence="2">The sequence shown here is derived from an EMBL/GenBank/DDBJ whole genome shotgun (WGS) entry which is preliminary data.</text>
</comment>
<keyword evidence="1" id="KW-0472">Membrane</keyword>
<gene>
    <name evidence="2" type="ORF">Y882_09860</name>
</gene>
<dbReference type="InterPro" id="IPR046513">
    <property type="entry name" value="DUF6691"/>
</dbReference>
<sequence length="138" mass="14395">MKLGIALLAGLLFGLGLSLAGMTSPAVVLGFLDIAGAWNPRLLFVMLGAVLTTAIGYRLVWSGPRPWFDDAFHVPDATRFDKRLVIGALLFGAGWGIAGYCPGPALASLSGGYASVFVLVGCMVLGWWLGARVPGTKS</sequence>
<reference evidence="2 3" key="1">
    <citation type="journal article" date="2015" name="Antonie Van Leeuwenhoek">
        <title>A phylogenomic and molecular marker based taxonomic framework for the order Xanthomonadales: proposal to transfer the families Algiphilaceae and Solimonadaceae to the order Nevskiales ord. nov. and to create a new family within the order Xanthomonadales, the family Rhodanobacteraceae fam. nov., containing the genus Rhodanobacter and its closest relatives.</title>
        <authorList>
            <person name="Naushad S."/>
            <person name="Adeolu M."/>
            <person name="Wong S."/>
            <person name="Sohail M."/>
            <person name="Schellhorn H.E."/>
            <person name="Gupta R.S."/>
        </authorList>
    </citation>
    <scope>NUCLEOTIDE SEQUENCE [LARGE SCALE GENOMIC DNA]</scope>
    <source>
        <strain evidence="2 3">DSM 16301</strain>
    </source>
</reference>
<dbReference type="STRING" id="1440762.Y882_09860"/>
<dbReference type="Pfam" id="PF20398">
    <property type="entry name" value="DUF6691"/>
    <property type="match status" value="1"/>
</dbReference>
<evidence type="ECO:0000256" key="1">
    <source>
        <dbReference type="SAM" id="Phobius"/>
    </source>
</evidence>
<protein>
    <submittedName>
        <fullName evidence="2">Membrane protein</fullName>
    </submittedName>
</protein>
<evidence type="ECO:0000313" key="2">
    <source>
        <dbReference type="EMBL" id="KLD63912.1"/>
    </source>
</evidence>
<organism evidence="2 3">
    <name type="scientific">Dyella japonica DSM 16301</name>
    <dbReference type="NCBI Taxonomy" id="1440762"/>
    <lineage>
        <taxon>Bacteria</taxon>
        <taxon>Pseudomonadati</taxon>
        <taxon>Pseudomonadota</taxon>
        <taxon>Gammaproteobacteria</taxon>
        <taxon>Lysobacterales</taxon>
        <taxon>Rhodanobacteraceae</taxon>
        <taxon>Dyella</taxon>
    </lineage>
</organism>
<dbReference type="AlphaFoldDB" id="A0A0G9H879"/>
<name>A0A0G9H879_9GAMM</name>
<dbReference type="RefSeq" id="WP_046971699.1">
    <property type="nucleotide sequence ID" value="NZ_JPLA01000024.1"/>
</dbReference>